<evidence type="ECO:0000256" key="2">
    <source>
        <dbReference type="SAM" id="SignalP"/>
    </source>
</evidence>
<feature type="region of interest" description="Disordered" evidence="1">
    <location>
        <begin position="21"/>
        <end position="67"/>
    </location>
</feature>
<name>A0A7Z0CQZ7_9ACTN</name>
<feature type="region of interest" description="Disordered" evidence="1">
    <location>
        <begin position="83"/>
        <end position="102"/>
    </location>
</feature>
<feature type="compositionally biased region" description="Polar residues" evidence="1">
    <location>
        <begin position="33"/>
        <end position="47"/>
    </location>
</feature>
<dbReference type="EMBL" id="JACBZM010000001">
    <property type="protein sequence ID" value="NYI47505.1"/>
    <property type="molecule type" value="Genomic_DNA"/>
</dbReference>
<evidence type="ECO:0000313" key="4">
    <source>
        <dbReference type="Proteomes" id="UP000562045"/>
    </source>
</evidence>
<evidence type="ECO:0000256" key="1">
    <source>
        <dbReference type="SAM" id="MobiDB-lite"/>
    </source>
</evidence>
<gene>
    <name evidence="3" type="ORF">BJ993_004585</name>
</gene>
<accession>A0A7Z0CQZ7</accession>
<feature type="signal peptide" evidence="2">
    <location>
        <begin position="1"/>
        <end position="18"/>
    </location>
</feature>
<reference evidence="3 4" key="1">
    <citation type="submission" date="2020-07" db="EMBL/GenBank/DDBJ databases">
        <title>Sequencing the genomes of 1000 actinobacteria strains.</title>
        <authorList>
            <person name="Klenk H.-P."/>
        </authorList>
    </citation>
    <scope>NUCLEOTIDE SEQUENCE [LARGE SCALE GENOMIC DNA]</scope>
    <source>
        <strain evidence="3 4">DSM 15131</strain>
    </source>
</reference>
<feature type="chain" id="PRO_5039224191" evidence="2">
    <location>
        <begin position="19"/>
        <end position="181"/>
    </location>
</feature>
<comment type="caution">
    <text evidence="3">The sequence shown here is derived from an EMBL/GenBank/DDBJ whole genome shotgun (WGS) entry which is preliminary data.</text>
</comment>
<feature type="compositionally biased region" description="Acidic residues" evidence="1">
    <location>
        <begin position="23"/>
        <end position="32"/>
    </location>
</feature>
<feature type="compositionally biased region" description="Basic and acidic residues" evidence="1">
    <location>
        <begin position="85"/>
        <end position="100"/>
    </location>
</feature>
<keyword evidence="2" id="KW-0732">Signal</keyword>
<dbReference type="RefSeq" id="WP_179651493.1">
    <property type="nucleotide sequence ID" value="NZ_JACBZM010000001.1"/>
</dbReference>
<dbReference type="AlphaFoldDB" id="A0A7Z0CQZ7"/>
<feature type="compositionally biased region" description="Low complexity" evidence="1">
    <location>
        <begin position="51"/>
        <end position="67"/>
    </location>
</feature>
<proteinExistence type="predicted"/>
<dbReference type="PROSITE" id="PS51257">
    <property type="entry name" value="PROKAR_LIPOPROTEIN"/>
    <property type="match status" value="1"/>
</dbReference>
<dbReference type="Proteomes" id="UP000562045">
    <property type="component" value="Unassembled WGS sequence"/>
</dbReference>
<sequence length="181" mass="18278">MRRLATTSVTVLFFLASAACGSDDGDAAEDPTSEATSQGASDATSDPTSPPAGSSDDTGAADPGAAGELPSYEEVKALWLASTSDGDRSSCETGETEDKSIGSSADGEYVRFVCAGIPRFDYVVGADNYADNFAAATDDLVGRAVFHIPGEAYVKTTGSNVDLAPAIQAACGCGEVLGPES</sequence>
<organism evidence="3 4">
    <name type="scientific">Nocardioides aromaticivorans</name>
    <dbReference type="NCBI Taxonomy" id="200618"/>
    <lineage>
        <taxon>Bacteria</taxon>
        <taxon>Bacillati</taxon>
        <taxon>Actinomycetota</taxon>
        <taxon>Actinomycetes</taxon>
        <taxon>Propionibacteriales</taxon>
        <taxon>Nocardioidaceae</taxon>
        <taxon>Nocardioides</taxon>
    </lineage>
</organism>
<protein>
    <submittedName>
        <fullName evidence="3">Uncharacterized protein</fullName>
    </submittedName>
</protein>
<evidence type="ECO:0000313" key="3">
    <source>
        <dbReference type="EMBL" id="NYI47505.1"/>
    </source>
</evidence>